<keyword evidence="3" id="KW-1185">Reference proteome</keyword>
<protein>
    <submittedName>
        <fullName evidence="2">Uncharacterized protein</fullName>
    </submittedName>
</protein>
<accession>A0A834P4I4</accession>
<reference evidence="2" key="1">
    <citation type="journal article" date="2020" name="G3 (Bethesda)">
        <title>High-Quality Assemblies for Three Invasive Social Wasps from the &lt;i&gt;Vespula&lt;/i&gt; Genus.</title>
        <authorList>
            <person name="Harrop T.W.R."/>
            <person name="Guhlin J."/>
            <person name="McLaughlin G.M."/>
            <person name="Permina E."/>
            <person name="Stockwell P."/>
            <person name="Gilligan J."/>
            <person name="Le Lec M.F."/>
            <person name="Gruber M.A.M."/>
            <person name="Quinn O."/>
            <person name="Lovegrove M."/>
            <person name="Duncan E.J."/>
            <person name="Remnant E.J."/>
            <person name="Van Eeckhoven J."/>
            <person name="Graham B."/>
            <person name="Knapp R.A."/>
            <person name="Langford K.W."/>
            <person name="Kronenberg Z."/>
            <person name="Press M.O."/>
            <person name="Eacker S.M."/>
            <person name="Wilson-Rankin E.E."/>
            <person name="Purcell J."/>
            <person name="Lester P.J."/>
            <person name="Dearden P.K."/>
        </authorList>
    </citation>
    <scope>NUCLEOTIDE SEQUENCE</scope>
    <source>
        <strain evidence="2">Volc-1</strain>
    </source>
</reference>
<dbReference type="AlphaFoldDB" id="A0A834P4I4"/>
<evidence type="ECO:0000313" key="2">
    <source>
        <dbReference type="EMBL" id="KAF7427559.1"/>
    </source>
</evidence>
<feature type="region of interest" description="Disordered" evidence="1">
    <location>
        <begin position="1"/>
        <end position="50"/>
    </location>
</feature>
<feature type="compositionally biased region" description="Basic and acidic residues" evidence="1">
    <location>
        <begin position="24"/>
        <end position="34"/>
    </location>
</feature>
<evidence type="ECO:0000256" key="1">
    <source>
        <dbReference type="SAM" id="MobiDB-lite"/>
    </source>
</evidence>
<dbReference type="Proteomes" id="UP000600918">
    <property type="component" value="Unassembled WGS sequence"/>
</dbReference>
<gene>
    <name evidence="2" type="ORF">H0235_007253</name>
</gene>
<name>A0A834P4I4_VESPE</name>
<evidence type="ECO:0000313" key="3">
    <source>
        <dbReference type="Proteomes" id="UP000600918"/>
    </source>
</evidence>
<dbReference type="EMBL" id="JACSDY010000005">
    <property type="protein sequence ID" value="KAF7427559.1"/>
    <property type="molecule type" value="Genomic_DNA"/>
</dbReference>
<comment type="caution">
    <text evidence="2">The sequence shown here is derived from an EMBL/GenBank/DDBJ whole genome shotgun (WGS) entry which is preliminary data.</text>
</comment>
<sequence length="130" mass="14825">MLNVDAPRSQRSSSLPLTKNKERKRYENGEDEKSLTCPSGDGDGDGIDSNHCKEDVVWLESSFRPTKEEDKKDDLVRKYVSKRWPVRKAVSQEFQAKLSRNRLVDLFSVVSPRPSAKALAANWQRLESDS</sequence>
<organism evidence="2 3">
    <name type="scientific">Vespula pensylvanica</name>
    <name type="common">Western yellow jacket</name>
    <name type="synonym">Wasp</name>
    <dbReference type="NCBI Taxonomy" id="30213"/>
    <lineage>
        <taxon>Eukaryota</taxon>
        <taxon>Metazoa</taxon>
        <taxon>Ecdysozoa</taxon>
        <taxon>Arthropoda</taxon>
        <taxon>Hexapoda</taxon>
        <taxon>Insecta</taxon>
        <taxon>Pterygota</taxon>
        <taxon>Neoptera</taxon>
        <taxon>Endopterygota</taxon>
        <taxon>Hymenoptera</taxon>
        <taxon>Apocrita</taxon>
        <taxon>Aculeata</taxon>
        <taxon>Vespoidea</taxon>
        <taxon>Vespidae</taxon>
        <taxon>Vespinae</taxon>
        <taxon>Vespula</taxon>
    </lineage>
</organism>
<proteinExistence type="predicted"/>